<name>E0XZJ6_9PROT</name>
<evidence type="ECO:0000256" key="5">
    <source>
        <dbReference type="ARBA" id="ARBA00023136"/>
    </source>
</evidence>
<evidence type="ECO:0000256" key="6">
    <source>
        <dbReference type="RuleBase" id="RU004379"/>
    </source>
</evidence>
<dbReference type="EMBL" id="GU474933">
    <property type="protein sequence ID" value="ADI19837.1"/>
    <property type="molecule type" value="Genomic_DNA"/>
</dbReference>
<evidence type="ECO:0000256" key="4">
    <source>
        <dbReference type="ARBA" id="ARBA00022989"/>
    </source>
</evidence>
<evidence type="ECO:0000256" key="1">
    <source>
        <dbReference type="ARBA" id="ARBA00004141"/>
    </source>
</evidence>
<evidence type="ECO:0000313" key="7">
    <source>
        <dbReference type="EMBL" id="ADI19837.1"/>
    </source>
</evidence>
<dbReference type="Pfam" id="PF01027">
    <property type="entry name" value="Bax1-I"/>
    <property type="match status" value="1"/>
</dbReference>
<feature type="transmembrane region" description="Helical" evidence="6">
    <location>
        <begin position="120"/>
        <end position="139"/>
    </location>
</feature>
<dbReference type="InterPro" id="IPR006214">
    <property type="entry name" value="Bax_inhibitor_1-related"/>
</dbReference>
<dbReference type="GO" id="GO:0005886">
    <property type="term" value="C:plasma membrane"/>
    <property type="evidence" value="ECO:0007669"/>
    <property type="project" value="TreeGrafter"/>
</dbReference>
<feature type="transmembrane region" description="Helical" evidence="6">
    <location>
        <begin position="32"/>
        <end position="52"/>
    </location>
</feature>
<reference evidence="7" key="1">
    <citation type="journal article" date="2011" name="Environ. Microbiol.">
        <title>Time-series analyses of Monterey Bay coastal microbial picoplankton using a 'genome proxy' microarray.</title>
        <authorList>
            <person name="Rich V.I."/>
            <person name="Pham V.D."/>
            <person name="Eppley J."/>
            <person name="Shi Y."/>
            <person name="DeLong E.F."/>
        </authorList>
    </citation>
    <scope>NUCLEOTIDE SEQUENCE</scope>
</reference>
<dbReference type="CDD" id="cd10432">
    <property type="entry name" value="BI-1-like_bacterial"/>
    <property type="match status" value="1"/>
</dbReference>
<feature type="transmembrane region" description="Helical" evidence="6">
    <location>
        <begin position="214"/>
        <end position="235"/>
    </location>
</feature>
<keyword evidence="3 6" id="KW-0812">Transmembrane</keyword>
<keyword evidence="4 6" id="KW-1133">Transmembrane helix</keyword>
<keyword evidence="5 6" id="KW-0472">Membrane</keyword>
<dbReference type="PANTHER" id="PTHR23291">
    <property type="entry name" value="BAX INHIBITOR-RELATED"/>
    <property type="match status" value="1"/>
</dbReference>
<organism evidence="7">
    <name type="scientific">uncultured alpha proteobacterium EB000_37G09</name>
    <dbReference type="NCBI Taxonomy" id="710792"/>
    <lineage>
        <taxon>Bacteria</taxon>
        <taxon>Pseudomonadati</taxon>
        <taxon>Pseudomonadota</taxon>
        <taxon>Alphaproteobacteria</taxon>
        <taxon>environmental samples</taxon>
    </lineage>
</organism>
<proteinExistence type="inferred from homology"/>
<evidence type="ECO:0000256" key="2">
    <source>
        <dbReference type="ARBA" id="ARBA00010350"/>
    </source>
</evidence>
<feature type="transmembrane region" description="Helical" evidence="6">
    <location>
        <begin position="64"/>
        <end position="82"/>
    </location>
</feature>
<dbReference type="AlphaFoldDB" id="E0XZJ6"/>
<feature type="transmembrane region" description="Helical" evidence="6">
    <location>
        <begin position="146"/>
        <end position="169"/>
    </location>
</feature>
<dbReference type="PANTHER" id="PTHR23291:SF50">
    <property type="entry name" value="PROTEIN LIFEGUARD 4"/>
    <property type="match status" value="1"/>
</dbReference>
<feature type="transmembrane region" description="Helical" evidence="6">
    <location>
        <begin position="94"/>
        <end position="114"/>
    </location>
</feature>
<comment type="subcellular location">
    <subcellularLocation>
        <location evidence="1">Membrane</location>
        <topology evidence="1">Multi-pass membrane protein</topology>
    </subcellularLocation>
</comment>
<accession>E0XZJ6</accession>
<protein>
    <submittedName>
        <fullName evidence="7">Integral membrane protein, interacts with ftsh</fullName>
    </submittedName>
</protein>
<comment type="similarity">
    <text evidence="2 6">Belongs to the BI1 family.</text>
</comment>
<evidence type="ECO:0000256" key="3">
    <source>
        <dbReference type="ARBA" id="ARBA00022692"/>
    </source>
</evidence>
<sequence>MLDNRFASPAAAQSAAVDAGLRSYMLGVYNHMTTALGITGFAAFGMKLAVMANPALGQVLFTAPMIYVLMFAPFGMVMWLSMRINTMSATKARSLFYIYAVMMGVSLTTVLFAYTGASVARAFFITAGAFAALSIYGYTTKRDLTALGAFLIVGLVGLILASVVNMFVASSQFEFLISIVGVLLFAGLTAYDTQKIKSMYSARDDKTTAARKSIFGALTLYLDFINMFLMMLRLFGNRE</sequence>
<feature type="transmembrane region" description="Helical" evidence="6">
    <location>
        <begin position="175"/>
        <end position="193"/>
    </location>
</feature>